<accession>A0AAN9PSZ8</accession>
<name>A0AAN9PSZ8_CANGL</name>
<proteinExistence type="predicted"/>
<dbReference type="EMBL" id="JAYMYQ010000010">
    <property type="protein sequence ID" value="KAK7308403.1"/>
    <property type="molecule type" value="Genomic_DNA"/>
</dbReference>
<organism evidence="1 2">
    <name type="scientific">Canavalia gladiata</name>
    <name type="common">Sword bean</name>
    <name type="synonym">Dolichos gladiatus</name>
    <dbReference type="NCBI Taxonomy" id="3824"/>
    <lineage>
        <taxon>Eukaryota</taxon>
        <taxon>Viridiplantae</taxon>
        <taxon>Streptophyta</taxon>
        <taxon>Embryophyta</taxon>
        <taxon>Tracheophyta</taxon>
        <taxon>Spermatophyta</taxon>
        <taxon>Magnoliopsida</taxon>
        <taxon>eudicotyledons</taxon>
        <taxon>Gunneridae</taxon>
        <taxon>Pentapetalae</taxon>
        <taxon>rosids</taxon>
        <taxon>fabids</taxon>
        <taxon>Fabales</taxon>
        <taxon>Fabaceae</taxon>
        <taxon>Papilionoideae</taxon>
        <taxon>50 kb inversion clade</taxon>
        <taxon>NPAAA clade</taxon>
        <taxon>indigoferoid/millettioid clade</taxon>
        <taxon>Phaseoleae</taxon>
        <taxon>Canavalia</taxon>
    </lineage>
</organism>
<dbReference type="Proteomes" id="UP001367508">
    <property type="component" value="Unassembled WGS sequence"/>
</dbReference>
<evidence type="ECO:0000313" key="2">
    <source>
        <dbReference type="Proteomes" id="UP001367508"/>
    </source>
</evidence>
<keyword evidence="2" id="KW-1185">Reference proteome</keyword>
<comment type="caution">
    <text evidence="1">The sequence shown here is derived from an EMBL/GenBank/DDBJ whole genome shotgun (WGS) entry which is preliminary data.</text>
</comment>
<dbReference type="AlphaFoldDB" id="A0AAN9PSZ8"/>
<reference evidence="1 2" key="1">
    <citation type="submission" date="2024-01" db="EMBL/GenBank/DDBJ databases">
        <title>The genomes of 5 underutilized Papilionoideae crops provide insights into root nodulation and disease resistanc.</title>
        <authorList>
            <person name="Jiang F."/>
        </authorList>
    </citation>
    <scope>NUCLEOTIDE SEQUENCE [LARGE SCALE GENOMIC DNA]</scope>
    <source>
        <strain evidence="1">LVBAO_FW01</strain>
        <tissue evidence="1">Leaves</tissue>
    </source>
</reference>
<protein>
    <submittedName>
        <fullName evidence="1">Uncharacterized protein</fullName>
    </submittedName>
</protein>
<evidence type="ECO:0000313" key="1">
    <source>
        <dbReference type="EMBL" id="KAK7308403.1"/>
    </source>
</evidence>
<sequence>MNFFNDSFNRSIRASKYSSVSMPYGVINPSSDVEIYEDLFEALASKLVLGNVGRHVVYQEKTSKGAQELQEILEENLRPLSVFLWFLLFSLVSAASQEFSLLLPILSISVKLLKTSLSQKGTCSHPGGEGDKGDRGFIAYIIQILPNFRRLSS</sequence>
<gene>
    <name evidence="1" type="ORF">VNO77_42007</name>
</gene>